<dbReference type="GO" id="GO:0005829">
    <property type="term" value="C:cytosol"/>
    <property type="evidence" value="ECO:0007669"/>
    <property type="project" value="TreeGrafter"/>
</dbReference>
<dbReference type="RefSeq" id="XP_002143126.1">
    <property type="nucleotide sequence ID" value="XM_002143090.1"/>
</dbReference>
<reference evidence="4 6" key="2">
    <citation type="submission" date="2018-07" db="EMBL/GenBank/DDBJ databases">
        <title>Draft Genome Assemblies for Five Robust Yarrowia lipolytica Strains Exhibiting High Lipid Production and Pentose Sugar Utilization and Sugar Alcohol Secretion from Undetoxified Lignocellulosic Biomass Hydrolysates.</title>
        <authorList>
            <consortium name="DOE Joint Genome Institute"/>
            <person name="Walker C."/>
            <person name="Ryu S."/>
            <person name="Na H."/>
            <person name="Zane M."/>
            <person name="LaButti K."/>
            <person name="Lipzen A."/>
            <person name="Haridas S."/>
            <person name="Barry K."/>
            <person name="Grigoriev I.V."/>
            <person name="Quarterman J."/>
            <person name="Slininger P."/>
            <person name="Dien B."/>
            <person name="Trinh C.T."/>
        </authorList>
    </citation>
    <scope>NUCLEOTIDE SEQUENCE [LARGE SCALE GENOMIC DNA]</scope>
    <source>
        <strain evidence="4 6">YB392</strain>
    </source>
</reference>
<dbReference type="eggNOG" id="KOG3481">
    <property type="taxonomic scope" value="Eukaryota"/>
</dbReference>
<dbReference type="KEGG" id="yli:7009651"/>
<evidence type="ECO:0000256" key="1">
    <source>
        <dbReference type="ARBA" id="ARBA00006196"/>
    </source>
</evidence>
<dbReference type="PANTHER" id="PTHR46403:SF1">
    <property type="entry name" value="TP53-REGULATED INHIBITOR OF APOPTOSIS 1"/>
    <property type="match status" value="1"/>
</dbReference>
<dbReference type="AlphaFoldDB" id="A0A1D8NQQ1"/>
<dbReference type="GO" id="GO:0045332">
    <property type="term" value="P:phospholipid translocation"/>
    <property type="evidence" value="ECO:0007669"/>
    <property type="project" value="TreeGrafter"/>
</dbReference>
<dbReference type="GO" id="GO:1990050">
    <property type="term" value="F:phosphatidic acid transfer activity"/>
    <property type="evidence" value="ECO:0007669"/>
    <property type="project" value="TreeGrafter"/>
</dbReference>
<dbReference type="Proteomes" id="UP000256601">
    <property type="component" value="Unassembled WGS sequence"/>
</dbReference>
<dbReference type="InterPro" id="IPR007918">
    <property type="entry name" value="MDM35_apoptosis"/>
</dbReference>
<dbReference type="Proteomes" id="UP000182444">
    <property type="component" value="Chromosome 1F"/>
</dbReference>
<comment type="similarity">
    <text evidence="1">Belongs to the TRIAP1/MDM35 family.</text>
</comment>
<dbReference type="GO" id="GO:0005634">
    <property type="term" value="C:nucleus"/>
    <property type="evidence" value="ECO:0007669"/>
    <property type="project" value="TreeGrafter"/>
</dbReference>
<dbReference type="EMBL" id="KZ859057">
    <property type="protein sequence ID" value="RDW23944.1"/>
    <property type="molecule type" value="Genomic_DNA"/>
</dbReference>
<dbReference type="GO" id="GO:0005758">
    <property type="term" value="C:mitochondrial intermembrane space"/>
    <property type="evidence" value="ECO:0007669"/>
    <property type="project" value="TreeGrafter"/>
</dbReference>
<gene>
    <name evidence="4" type="ORF">B0I71DRAFT_135137</name>
    <name evidence="3" type="ORF">YALI1_F39176g</name>
</gene>
<accession>A0A1D8NQQ1</accession>
<dbReference type="VEuPathDB" id="FungiDB:YALI1_F39176g"/>
<protein>
    <submittedName>
        <fullName evidence="3">Uncharacterized protein</fullName>
    </submittedName>
</protein>
<sequence>MNSFAPECTKAKKEYDNCFNNWYSEKFLKGESMENECADLWHEYEDCVKAALAKKGVGKMIDEARKQAPFENGGKLVEEDEKKK</sequence>
<keyword evidence="2" id="KW-1015">Disulfide bond</keyword>
<evidence type="ECO:0000313" key="4">
    <source>
        <dbReference type="EMBL" id="RDW23944.1"/>
    </source>
</evidence>
<dbReference type="EMBL" id="CP017558">
    <property type="protein sequence ID" value="AOW07963.1"/>
    <property type="molecule type" value="Genomic_DNA"/>
</dbReference>
<dbReference type="OMA" id="KKYDDCF"/>
<reference evidence="3 5" key="1">
    <citation type="journal article" date="2016" name="PLoS ONE">
        <title>Sequence Assembly of Yarrowia lipolytica Strain W29/CLIB89 Shows Transposable Element Diversity.</title>
        <authorList>
            <person name="Magnan C."/>
            <person name="Yu J."/>
            <person name="Chang I."/>
            <person name="Jahn E."/>
            <person name="Kanomata Y."/>
            <person name="Wu J."/>
            <person name="Zeller M."/>
            <person name="Oakes M."/>
            <person name="Baldi P."/>
            <person name="Sandmeyer S."/>
        </authorList>
    </citation>
    <scope>NUCLEOTIDE SEQUENCE [LARGE SCALE GENOMIC DNA]</scope>
    <source>
        <strain evidence="3">CLIB89</strain>
        <strain evidence="5">CLIB89(W29)</strain>
    </source>
</reference>
<proteinExistence type="inferred from homology"/>
<evidence type="ECO:0000313" key="6">
    <source>
        <dbReference type="Proteomes" id="UP000256601"/>
    </source>
</evidence>
<dbReference type="GeneID" id="7009651"/>
<evidence type="ECO:0000313" key="3">
    <source>
        <dbReference type="EMBL" id="AOW07963.1"/>
    </source>
</evidence>
<evidence type="ECO:0000313" key="5">
    <source>
        <dbReference type="Proteomes" id="UP000182444"/>
    </source>
</evidence>
<name>A0A1D8NQQ1_YARLL</name>
<dbReference type="Pfam" id="PF05254">
    <property type="entry name" value="UPF0203"/>
    <property type="match status" value="1"/>
</dbReference>
<dbReference type="VEuPathDB" id="FungiDB:YALI0_F31548g"/>
<dbReference type="PROSITE" id="PS51808">
    <property type="entry name" value="CHCH"/>
    <property type="match status" value="1"/>
</dbReference>
<evidence type="ECO:0000256" key="2">
    <source>
        <dbReference type="ARBA" id="ARBA00023157"/>
    </source>
</evidence>
<dbReference type="OrthoDB" id="19091at2759"/>
<dbReference type="PANTHER" id="PTHR46403">
    <property type="entry name" value="TP53-REGULATED INHIBITOR OF APOPTOSIS 1"/>
    <property type="match status" value="1"/>
</dbReference>
<organism evidence="3 5">
    <name type="scientific">Yarrowia lipolytica</name>
    <name type="common">Candida lipolytica</name>
    <dbReference type="NCBI Taxonomy" id="4952"/>
    <lineage>
        <taxon>Eukaryota</taxon>
        <taxon>Fungi</taxon>
        <taxon>Dikarya</taxon>
        <taxon>Ascomycota</taxon>
        <taxon>Saccharomycotina</taxon>
        <taxon>Dipodascomycetes</taxon>
        <taxon>Dipodascales</taxon>
        <taxon>Dipodascales incertae sedis</taxon>
        <taxon>Yarrowia</taxon>
    </lineage>
</organism>